<feature type="region of interest" description="Disordered" evidence="6">
    <location>
        <begin position="271"/>
        <end position="308"/>
    </location>
</feature>
<protein>
    <recommendedName>
        <fullName evidence="9">Pyroglutamyl peptidase type I</fullName>
    </recommendedName>
</protein>
<evidence type="ECO:0000256" key="2">
    <source>
        <dbReference type="ARBA" id="ARBA00022490"/>
    </source>
</evidence>
<dbReference type="PANTHER" id="PTHR23402:SF1">
    <property type="entry name" value="PYROGLUTAMYL-PEPTIDASE I"/>
    <property type="match status" value="1"/>
</dbReference>
<dbReference type="InterPro" id="IPR016125">
    <property type="entry name" value="Peptidase_C15-like"/>
</dbReference>
<feature type="compositionally biased region" description="Basic and acidic residues" evidence="6">
    <location>
        <begin position="271"/>
        <end position="292"/>
    </location>
</feature>
<gene>
    <name evidence="7" type="ORF">PCL_07687</name>
</gene>
<dbReference type="GO" id="GO:0006508">
    <property type="term" value="P:proteolysis"/>
    <property type="evidence" value="ECO:0007669"/>
    <property type="project" value="UniProtKB-KW"/>
</dbReference>
<name>A0A2U3EIR3_PURLI</name>
<reference evidence="7 8" key="1">
    <citation type="journal article" date="2016" name="Front. Microbiol.">
        <title>Genome and transcriptome sequences reveal the specific parasitism of the nematophagous Purpureocillium lilacinum 36-1.</title>
        <authorList>
            <person name="Xie J."/>
            <person name="Li S."/>
            <person name="Mo C."/>
            <person name="Xiao X."/>
            <person name="Peng D."/>
            <person name="Wang G."/>
            <person name="Xiao Y."/>
        </authorList>
    </citation>
    <scope>NUCLEOTIDE SEQUENCE [LARGE SCALE GENOMIC DNA]</scope>
    <source>
        <strain evidence="7 8">36-1</strain>
    </source>
</reference>
<dbReference type="PANTHER" id="PTHR23402">
    <property type="entry name" value="PROTEASE FAMILY C15 PYROGLUTAMYL-PEPTIDASE I-RELATED"/>
    <property type="match status" value="1"/>
</dbReference>
<keyword evidence="2" id="KW-0963">Cytoplasm</keyword>
<organism evidence="7 8">
    <name type="scientific">Purpureocillium lilacinum</name>
    <name type="common">Paecilomyces lilacinus</name>
    <dbReference type="NCBI Taxonomy" id="33203"/>
    <lineage>
        <taxon>Eukaryota</taxon>
        <taxon>Fungi</taxon>
        <taxon>Dikarya</taxon>
        <taxon>Ascomycota</taxon>
        <taxon>Pezizomycotina</taxon>
        <taxon>Sordariomycetes</taxon>
        <taxon>Hypocreomycetidae</taxon>
        <taxon>Hypocreales</taxon>
        <taxon>Ophiocordycipitaceae</taxon>
        <taxon>Purpureocillium</taxon>
    </lineage>
</organism>
<keyword evidence="5" id="KW-0788">Thiol protease</keyword>
<evidence type="ECO:0000256" key="1">
    <source>
        <dbReference type="ARBA" id="ARBA00006641"/>
    </source>
</evidence>
<dbReference type="EMBL" id="LCWV01000003">
    <property type="protein sequence ID" value="PWI74373.1"/>
    <property type="molecule type" value="Genomic_DNA"/>
</dbReference>
<dbReference type="Gene3D" id="3.40.630.20">
    <property type="entry name" value="Peptidase C15, pyroglutamyl peptidase I-like"/>
    <property type="match status" value="1"/>
</dbReference>
<proteinExistence type="inferred from homology"/>
<accession>A0A2U3EIR3</accession>
<keyword evidence="3" id="KW-0645">Protease</keyword>
<evidence type="ECO:0000313" key="8">
    <source>
        <dbReference type="Proteomes" id="UP000245956"/>
    </source>
</evidence>
<comment type="caution">
    <text evidence="7">The sequence shown here is derived from an EMBL/GenBank/DDBJ whole genome shotgun (WGS) entry which is preliminary data.</text>
</comment>
<dbReference type="AlphaFoldDB" id="A0A2U3EIR3"/>
<dbReference type="InterPro" id="IPR036440">
    <property type="entry name" value="Peptidase_C15-like_sf"/>
</dbReference>
<keyword evidence="4" id="KW-0378">Hydrolase</keyword>
<comment type="similarity">
    <text evidence="1">Belongs to the peptidase C15 family.</text>
</comment>
<dbReference type="CDD" id="cd00501">
    <property type="entry name" value="Peptidase_C15"/>
    <property type="match status" value="1"/>
</dbReference>
<evidence type="ECO:0000256" key="3">
    <source>
        <dbReference type="ARBA" id="ARBA00022670"/>
    </source>
</evidence>
<dbReference type="GO" id="GO:0016920">
    <property type="term" value="F:pyroglutamyl-peptidase activity"/>
    <property type="evidence" value="ECO:0007669"/>
    <property type="project" value="InterPro"/>
</dbReference>
<evidence type="ECO:0000256" key="4">
    <source>
        <dbReference type="ARBA" id="ARBA00022801"/>
    </source>
</evidence>
<dbReference type="InterPro" id="IPR000816">
    <property type="entry name" value="Peptidase_C15"/>
</dbReference>
<dbReference type="Proteomes" id="UP000245956">
    <property type="component" value="Unassembled WGS sequence"/>
</dbReference>
<dbReference type="Pfam" id="PF01470">
    <property type="entry name" value="Peptidase_C15"/>
    <property type="match status" value="1"/>
</dbReference>
<dbReference type="GO" id="GO:0005829">
    <property type="term" value="C:cytosol"/>
    <property type="evidence" value="ECO:0007669"/>
    <property type="project" value="InterPro"/>
</dbReference>
<evidence type="ECO:0000313" key="7">
    <source>
        <dbReference type="EMBL" id="PWI74373.1"/>
    </source>
</evidence>
<evidence type="ECO:0000256" key="5">
    <source>
        <dbReference type="ARBA" id="ARBA00022807"/>
    </source>
</evidence>
<dbReference type="SUPFAM" id="SSF53182">
    <property type="entry name" value="Pyrrolidone carboxyl peptidase (pyroglutamate aminopeptidase)"/>
    <property type="match status" value="1"/>
</dbReference>
<sequence>MGSQAKDPNELTVLVTGFGPFREGYPINPSWEIAKGLPEHLPPLRAKDPSSRQATDLPPVRILVHPEPIHVGYKAVRGVVPTFWDGSLGHKIDFAIHIGMAGPQPVYKVERRGHRTGYKSPDVDGEKLIDEEDGRHGEDWIWHGLPDEIETDLDLENVLERWQGHSSKDMDLRVSEDAGHFLCDFIYYSSLATLLKEDRPRNVAFFHVPANASDKYITQGRDLAINLIRAIAESQTARKVTKWQCCAGLLRAFAARNGVMDMSRLEFVDGDLKPRRPAEPKADRSATPPDRRGARHLSGSVAQPRLSHSPTEYKTTWWGCGNHIAAVMDAVPVVDRCTCEPKVEREGKQYPPMAKQPA</sequence>
<evidence type="ECO:0000256" key="6">
    <source>
        <dbReference type="SAM" id="MobiDB-lite"/>
    </source>
</evidence>
<evidence type="ECO:0008006" key="9">
    <source>
        <dbReference type="Google" id="ProtNLM"/>
    </source>
</evidence>